<dbReference type="InterPro" id="IPR009057">
    <property type="entry name" value="Homeodomain-like_sf"/>
</dbReference>
<dbReference type="InterPro" id="IPR020449">
    <property type="entry name" value="Tscrpt_reg_AraC-type_HTH"/>
</dbReference>
<dbReference type="Pfam" id="PF12833">
    <property type="entry name" value="HTH_18"/>
    <property type="match status" value="1"/>
</dbReference>
<dbReference type="EMBL" id="JAOYEY010000048">
    <property type="protein sequence ID" value="MCV9887848.1"/>
    <property type="molecule type" value="Genomic_DNA"/>
</dbReference>
<dbReference type="PRINTS" id="PR00032">
    <property type="entry name" value="HTHARAC"/>
</dbReference>
<comment type="caution">
    <text evidence="5">The sequence shown here is derived from an EMBL/GenBank/DDBJ whole genome shotgun (WGS) entry which is preliminary data.</text>
</comment>
<dbReference type="Pfam" id="PF14526">
    <property type="entry name" value="Cass2"/>
    <property type="match status" value="1"/>
</dbReference>
<evidence type="ECO:0000256" key="3">
    <source>
        <dbReference type="ARBA" id="ARBA00023163"/>
    </source>
</evidence>
<organism evidence="5 6">
    <name type="scientific">Metabacillus halosaccharovorans</name>
    <dbReference type="NCBI Taxonomy" id="930124"/>
    <lineage>
        <taxon>Bacteria</taxon>
        <taxon>Bacillati</taxon>
        <taxon>Bacillota</taxon>
        <taxon>Bacilli</taxon>
        <taxon>Bacillales</taxon>
        <taxon>Bacillaceae</taxon>
        <taxon>Metabacillus</taxon>
    </lineage>
</organism>
<keyword evidence="6" id="KW-1185">Reference proteome</keyword>
<dbReference type="InterPro" id="IPR011256">
    <property type="entry name" value="Reg_factor_effector_dom_sf"/>
</dbReference>
<dbReference type="Gene3D" id="1.10.10.60">
    <property type="entry name" value="Homeodomain-like"/>
    <property type="match status" value="2"/>
</dbReference>
<evidence type="ECO:0000259" key="4">
    <source>
        <dbReference type="PROSITE" id="PS01124"/>
    </source>
</evidence>
<reference evidence="5 6" key="1">
    <citation type="submission" date="2022-10" db="EMBL/GenBank/DDBJ databases">
        <title>Draft genome assembly of moderately radiation resistant bacterium Metabacillus halosaccharovorans.</title>
        <authorList>
            <person name="Pal S."/>
            <person name="Gopinathan A."/>
        </authorList>
    </citation>
    <scope>NUCLEOTIDE SEQUENCE [LARGE SCALE GENOMIC DNA]</scope>
    <source>
        <strain evidence="5 6">VITHBRA001</strain>
    </source>
</reference>
<dbReference type="PANTHER" id="PTHR47504:SF5">
    <property type="entry name" value="RIGHT ORIGIN-BINDING PROTEIN"/>
    <property type="match status" value="1"/>
</dbReference>
<proteinExistence type="predicted"/>
<dbReference type="PANTHER" id="PTHR47504">
    <property type="entry name" value="RIGHT ORIGIN-BINDING PROTEIN"/>
    <property type="match status" value="1"/>
</dbReference>
<dbReference type="InterPro" id="IPR018060">
    <property type="entry name" value="HTH_AraC"/>
</dbReference>
<dbReference type="PROSITE" id="PS01124">
    <property type="entry name" value="HTH_ARAC_FAMILY_2"/>
    <property type="match status" value="1"/>
</dbReference>
<dbReference type="InterPro" id="IPR029441">
    <property type="entry name" value="Cass2"/>
</dbReference>
<protein>
    <submittedName>
        <fullName evidence="5">AraC family transcriptional regulator</fullName>
    </submittedName>
</protein>
<name>A0ABT3DLA9_9BACI</name>
<evidence type="ECO:0000313" key="6">
    <source>
        <dbReference type="Proteomes" id="UP001526147"/>
    </source>
</evidence>
<keyword evidence="2" id="KW-0238">DNA-binding</keyword>
<dbReference type="SMART" id="SM00342">
    <property type="entry name" value="HTH_ARAC"/>
    <property type="match status" value="1"/>
</dbReference>
<dbReference type="RefSeq" id="WP_264144073.1">
    <property type="nucleotide sequence ID" value="NZ_JAOYEY010000048.1"/>
</dbReference>
<gene>
    <name evidence="5" type="ORF">OIH86_19575</name>
</gene>
<keyword evidence="1" id="KW-0805">Transcription regulation</keyword>
<dbReference type="InterPro" id="IPR010499">
    <property type="entry name" value="AraC_E-bd"/>
</dbReference>
<evidence type="ECO:0000313" key="5">
    <source>
        <dbReference type="EMBL" id="MCV9887848.1"/>
    </source>
</evidence>
<sequence length="302" mass="35080">MDYVECIQRTLDYIEENLDKQMTLETLAELACFSPFHYHRVFQTLVGESVMDYIRKRRLTYAAERLFYTDKKVIHIALDVGFQYQESFNRAFKKVYGVSPKQYRHAKSISGPLRGKACLHSIPISGGEKMEPKIVTKPAFNVIGYELLTKNDNGQNNKDIPEFWQQYMTKNLGCKIPNPLYKHVELGICTDFKPETGEFGYIIGMEVEKGSHAPEGMVYKSFPELEYAVFTTPKSDEESFTASIQSTWNYIFTDWFPRSGYEHDGEVEFELYDERCYGSENKEIDIYIPVRKQRGENISSLI</sequence>
<dbReference type="InterPro" id="IPR050959">
    <property type="entry name" value="MarA-like"/>
</dbReference>
<dbReference type="Proteomes" id="UP001526147">
    <property type="component" value="Unassembled WGS sequence"/>
</dbReference>
<accession>A0ABT3DLA9</accession>
<dbReference type="SUPFAM" id="SSF46689">
    <property type="entry name" value="Homeodomain-like"/>
    <property type="match status" value="2"/>
</dbReference>
<evidence type="ECO:0000256" key="1">
    <source>
        <dbReference type="ARBA" id="ARBA00023015"/>
    </source>
</evidence>
<keyword evidence="3" id="KW-0804">Transcription</keyword>
<evidence type="ECO:0000256" key="2">
    <source>
        <dbReference type="ARBA" id="ARBA00023125"/>
    </source>
</evidence>
<dbReference type="SMART" id="SM00871">
    <property type="entry name" value="AraC_E_bind"/>
    <property type="match status" value="1"/>
</dbReference>
<feature type="domain" description="HTH araC/xylS-type" evidence="4">
    <location>
        <begin position="8"/>
        <end position="106"/>
    </location>
</feature>
<dbReference type="Gene3D" id="3.20.80.10">
    <property type="entry name" value="Regulatory factor, effector binding domain"/>
    <property type="match status" value="1"/>
</dbReference>
<dbReference type="SUPFAM" id="SSF55136">
    <property type="entry name" value="Probable bacterial effector-binding domain"/>
    <property type="match status" value="1"/>
</dbReference>